<evidence type="ECO:0000256" key="1">
    <source>
        <dbReference type="SAM" id="MobiDB-lite"/>
    </source>
</evidence>
<reference evidence="2" key="1">
    <citation type="submission" date="2018-02" db="EMBL/GenBank/DDBJ databases">
        <authorList>
            <person name="Cohen D.B."/>
            <person name="Kent A.D."/>
        </authorList>
    </citation>
    <scope>NUCLEOTIDE SEQUENCE</scope>
</reference>
<accession>A0A2N9FLE8</accession>
<sequence length="116" mass="13186">MVRSRSDDSEPPPPPLSSTTFRFTSQSSDLVLHGGDLLESLGGSSLQRIPSLLSARFGLSSGRRDLFRRWMFGGHRVWGFLPSSSFYQLPYTWGRLFKTLLFEEPLPHPNRMENSI</sequence>
<evidence type="ECO:0000313" key="2">
    <source>
        <dbReference type="EMBL" id="SPC87721.1"/>
    </source>
</evidence>
<protein>
    <submittedName>
        <fullName evidence="2">Uncharacterized protein</fullName>
    </submittedName>
</protein>
<dbReference type="EMBL" id="OIVN01000941">
    <property type="protein sequence ID" value="SPC87721.1"/>
    <property type="molecule type" value="Genomic_DNA"/>
</dbReference>
<feature type="region of interest" description="Disordered" evidence="1">
    <location>
        <begin position="1"/>
        <end position="21"/>
    </location>
</feature>
<proteinExistence type="predicted"/>
<organism evidence="2">
    <name type="scientific">Fagus sylvatica</name>
    <name type="common">Beechnut</name>
    <dbReference type="NCBI Taxonomy" id="28930"/>
    <lineage>
        <taxon>Eukaryota</taxon>
        <taxon>Viridiplantae</taxon>
        <taxon>Streptophyta</taxon>
        <taxon>Embryophyta</taxon>
        <taxon>Tracheophyta</taxon>
        <taxon>Spermatophyta</taxon>
        <taxon>Magnoliopsida</taxon>
        <taxon>eudicotyledons</taxon>
        <taxon>Gunneridae</taxon>
        <taxon>Pentapetalae</taxon>
        <taxon>rosids</taxon>
        <taxon>fabids</taxon>
        <taxon>Fagales</taxon>
        <taxon>Fagaceae</taxon>
        <taxon>Fagus</taxon>
    </lineage>
</organism>
<gene>
    <name evidence="2" type="ORF">FSB_LOCUS15603</name>
</gene>
<name>A0A2N9FLE8_FAGSY</name>
<dbReference type="AlphaFoldDB" id="A0A2N9FLE8"/>